<organism evidence="12 13">
    <name type="scientific">Streptomyces marispadix</name>
    <dbReference type="NCBI Taxonomy" id="2922868"/>
    <lineage>
        <taxon>Bacteria</taxon>
        <taxon>Bacillati</taxon>
        <taxon>Actinomycetota</taxon>
        <taxon>Actinomycetes</taxon>
        <taxon>Kitasatosporales</taxon>
        <taxon>Streptomycetaceae</taxon>
        <taxon>Streptomyces</taxon>
    </lineage>
</organism>
<dbReference type="InterPro" id="IPR036388">
    <property type="entry name" value="WH-like_DNA-bd_sf"/>
</dbReference>
<evidence type="ECO:0000256" key="4">
    <source>
        <dbReference type="ARBA" id="ARBA00022679"/>
    </source>
</evidence>
<dbReference type="SUPFAM" id="SSF46767">
    <property type="entry name" value="Methylated DNA-protein cysteine methyltransferase, C-terminal domain"/>
    <property type="match status" value="1"/>
</dbReference>
<keyword evidence="5 8" id="KW-0227">DNA damage</keyword>
<feature type="compositionally biased region" description="Low complexity" evidence="9">
    <location>
        <begin position="8"/>
        <end position="25"/>
    </location>
</feature>
<evidence type="ECO:0000256" key="9">
    <source>
        <dbReference type="SAM" id="MobiDB-lite"/>
    </source>
</evidence>
<comment type="similarity">
    <text evidence="8">Belongs to the MGMT family.</text>
</comment>
<dbReference type="SUPFAM" id="SSF53155">
    <property type="entry name" value="Methylated DNA-protein cysteine methyltransferase domain"/>
    <property type="match status" value="1"/>
</dbReference>
<proteinExistence type="inferred from homology"/>
<gene>
    <name evidence="12" type="ORF">MMA15_25935</name>
</gene>
<dbReference type="InterPro" id="IPR023546">
    <property type="entry name" value="MGMT"/>
</dbReference>
<dbReference type="Gene3D" id="1.10.10.10">
    <property type="entry name" value="Winged helix-like DNA-binding domain superfamily/Winged helix DNA-binding domain"/>
    <property type="match status" value="1"/>
</dbReference>
<comment type="catalytic activity">
    <reaction evidence="1 8">
        <text>a 4-O-methyl-thymidine in DNA + L-cysteinyl-[protein] = a thymidine in DNA + S-methyl-L-cysteinyl-[protein]</text>
        <dbReference type="Rhea" id="RHEA:53428"/>
        <dbReference type="Rhea" id="RHEA-COMP:10131"/>
        <dbReference type="Rhea" id="RHEA-COMP:10132"/>
        <dbReference type="Rhea" id="RHEA-COMP:13555"/>
        <dbReference type="Rhea" id="RHEA-COMP:13556"/>
        <dbReference type="ChEBI" id="CHEBI:29950"/>
        <dbReference type="ChEBI" id="CHEBI:82612"/>
        <dbReference type="ChEBI" id="CHEBI:137386"/>
        <dbReference type="ChEBI" id="CHEBI:137387"/>
        <dbReference type="EC" id="2.1.1.63"/>
    </reaction>
</comment>
<feature type="domain" description="Methylguanine DNA methyltransferase ribonuclease-like" evidence="11">
    <location>
        <begin position="31"/>
        <end position="101"/>
    </location>
</feature>
<reference evidence="12" key="2">
    <citation type="journal article" date="2023" name="Int. J. Syst. Evol. Microbiol.">
        <title>Streptomyces marispadix sp. nov., isolated from marine beach sediment of the Northern Coast of Portugal.</title>
        <authorList>
            <person name="dos Santos J.D.N."/>
            <person name="Vitorino I.R."/>
            <person name="Kallscheuer N."/>
            <person name="Srivastava A."/>
            <person name="Krautwurst S."/>
            <person name="Marz M."/>
            <person name="Jogler C."/>
            <person name="Lobo Da Cunha A."/>
            <person name="Catita J."/>
            <person name="Goncalves H."/>
            <person name="Gonzalez I."/>
            <person name="Reyes F."/>
            <person name="Lage O.M."/>
        </authorList>
    </citation>
    <scope>NUCLEOTIDE SEQUENCE</scope>
    <source>
        <strain evidence="12">M600PL45_2</strain>
    </source>
</reference>
<dbReference type="PROSITE" id="PS00374">
    <property type="entry name" value="MGMT"/>
    <property type="match status" value="1"/>
</dbReference>
<comment type="miscellaneous">
    <text evidence="8">This enzyme catalyzes only one turnover and therefore is not strictly catalytic. According to one definition, an enzyme is a biocatalyst that acts repeatedly and over many reaction cycles.</text>
</comment>
<keyword evidence="2 8" id="KW-0963">Cytoplasm</keyword>
<dbReference type="Pfam" id="PF02870">
    <property type="entry name" value="Methyltransf_1N"/>
    <property type="match status" value="1"/>
</dbReference>
<dbReference type="InterPro" id="IPR036217">
    <property type="entry name" value="MethylDNA_cys_MeTrfase_DNAb"/>
</dbReference>
<evidence type="ECO:0000259" key="10">
    <source>
        <dbReference type="Pfam" id="PF01035"/>
    </source>
</evidence>
<dbReference type="Gene3D" id="3.30.160.70">
    <property type="entry name" value="Methylated DNA-protein cysteine methyltransferase domain"/>
    <property type="match status" value="1"/>
</dbReference>
<dbReference type="Pfam" id="PF01035">
    <property type="entry name" value="DNA_binding_1"/>
    <property type="match status" value="1"/>
</dbReference>
<feature type="domain" description="Methylated-DNA-[protein]-cysteine S-methyltransferase DNA binding" evidence="10">
    <location>
        <begin position="105"/>
        <end position="185"/>
    </location>
</feature>
<evidence type="ECO:0000256" key="1">
    <source>
        <dbReference type="ARBA" id="ARBA00001286"/>
    </source>
</evidence>
<evidence type="ECO:0000256" key="8">
    <source>
        <dbReference type="HAMAP-Rule" id="MF_00772"/>
    </source>
</evidence>
<reference evidence="12" key="1">
    <citation type="submission" date="2022-03" db="EMBL/GenBank/DDBJ databases">
        <authorList>
            <person name="Santos J.D.N."/>
            <person name="Kallscheuer N."/>
            <person name="Jogler C."/>
            <person name="Lage O.M."/>
        </authorList>
    </citation>
    <scope>NUCLEOTIDE SEQUENCE</scope>
    <source>
        <strain evidence="12">M600PL45_2</strain>
    </source>
</reference>
<feature type="region of interest" description="Disordered" evidence="9">
    <location>
        <begin position="1"/>
        <end position="28"/>
    </location>
</feature>
<comment type="function">
    <text evidence="8">Involved in the cellular defense against the biological effects of O6-methylguanine (O6-MeG) and O4-methylthymine (O4-MeT) in DNA. Repairs the methylated nucleobase in DNA by stoichiometrically transferring the methyl group to a cysteine residue in the enzyme. This is a suicide reaction: the enzyme is irreversibly inactivated.</text>
</comment>
<feature type="active site" description="Nucleophile; methyl group acceptor" evidence="8">
    <location>
        <position position="156"/>
    </location>
</feature>
<evidence type="ECO:0000313" key="12">
    <source>
        <dbReference type="EMBL" id="MCH6163712.1"/>
    </source>
</evidence>
<dbReference type="InterPro" id="IPR001497">
    <property type="entry name" value="MethylDNA_cys_MeTrfase_AS"/>
</dbReference>
<dbReference type="RefSeq" id="WP_241062581.1">
    <property type="nucleotide sequence ID" value="NZ_JAKWJU010000002.1"/>
</dbReference>
<dbReference type="EMBL" id="JAKWJU010000002">
    <property type="protein sequence ID" value="MCH6163712.1"/>
    <property type="molecule type" value="Genomic_DNA"/>
</dbReference>
<keyword evidence="3 8" id="KW-0489">Methyltransferase</keyword>
<evidence type="ECO:0000256" key="6">
    <source>
        <dbReference type="ARBA" id="ARBA00023204"/>
    </source>
</evidence>
<dbReference type="NCBIfam" id="TIGR00589">
    <property type="entry name" value="ogt"/>
    <property type="match status" value="1"/>
</dbReference>
<dbReference type="HAMAP" id="MF_00772">
    <property type="entry name" value="OGT"/>
    <property type="match status" value="1"/>
</dbReference>
<accession>A0ABS9T5A4</accession>
<dbReference type="InterPro" id="IPR008332">
    <property type="entry name" value="MethylG_MeTrfase_N"/>
</dbReference>
<comment type="subcellular location">
    <subcellularLocation>
        <location evidence="8">Cytoplasm</location>
    </subcellularLocation>
</comment>
<dbReference type="PANTHER" id="PTHR10815">
    <property type="entry name" value="METHYLATED-DNA--PROTEIN-CYSTEINE METHYLTRANSFERASE"/>
    <property type="match status" value="1"/>
</dbReference>
<keyword evidence="4 8" id="KW-0808">Transferase</keyword>
<protein>
    <recommendedName>
        <fullName evidence="8">Methylated-DNA--protein-cysteine methyltransferase</fullName>
        <ecNumber evidence="8">2.1.1.63</ecNumber>
    </recommendedName>
    <alternativeName>
        <fullName evidence="8">6-O-methylguanine-DNA methyltransferase</fullName>
        <shortName evidence="8">MGMT</shortName>
    </alternativeName>
    <alternativeName>
        <fullName evidence="8">O-6-methylguanine-DNA-alkyltransferase</fullName>
    </alternativeName>
</protein>
<dbReference type="Proteomes" id="UP001166784">
    <property type="component" value="Unassembled WGS sequence"/>
</dbReference>
<dbReference type="InterPro" id="IPR036631">
    <property type="entry name" value="MGMT_N_sf"/>
</dbReference>
<dbReference type="PANTHER" id="PTHR10815:SF5">
    <property type="entry name" value="METHYLATED-DNA--PROTEIN-CYSTEINE METHYLTRANSFERASE"/>
    <property type="match status" value="1"/>
</dbReference>
<dbReference type="InterPro" id="IPR014048">
    <property type="entry name" value="MethylDNA_cys_MeTrfase_DNA-bd"/>
</dbReference>
<evidence type="ECO:0000313" key="13">
    <source>
        <dbReference type="Proteomes" id="UP001166784"/>
    </source>
</evidence>
<comment type="caution">
    <text evidence="12">The sequence shown here is derived from an EMBL/GenBank/DDBJ whole genome shotgun (WGS) entry which is preliminary data.</text>
</comment>
<evidence type="ECO:0000256" key="7">
    <source>
        <dbReference type="ARBA" id="ARBA00049348"/>
    </source>
</evidence>
<evidence type="ECO:0000256" key="2">
    <source>
        <dbReference type="ARBA" id="ARBA00022490"/>
    </source>
</evidence>
<evidence type="ECO:0000256" key="5">
    <source>
        <dbReference type="ARBA" id="ARBA00022763"/>
    </source>
</evidence>
<name>A0ABS9T5A4_9ACTN</name>
<dbReference type="EC" id="2.1.1.63" evidence="8"/>
<dbReference type="CDD" id="cd06445">
    <property type="entry name" value="ATase"/>
    <property type="match status" value="1"/>
</dbReference>
<sequence length="195" mass="20897">MTANTHDGTTSRTGGTGRPLRLGSTEAGTAVRHTVVDSPLGALTLVASGEALTGIYFEDHLRGPSPGALGPRDPGGFDEARRQLEEYFTGERRQFDLPLAPRGEPFRQRVWQLLRHIPYGETRSYGQLARELGDPALAQAVGAANGRNPLSVVVPCHRVVGADGSLTGYAGGLERKRALLELEGAESVTRTPRLF</sequence>
<keyword evidence="6 8" id="KW-0234">DNA repair</keyword>
<keyword evidence="13" id="KW-1185">Reference proteome</keyword>
<evidence type="ECO:0000259" key="11">
    <source>
        <dbReference type="Pfam" id="PF02870"/>
    </source>
</evidence>
<evidence type="ECO:0000256" key="3">
    <source>
        <dbReference type="ARBA" id="ARBA00022603"/>
    </source>
</evidence>
<comment type="catalytic activity">
    <reaction evidence="7 8">
        <text>a 6-O-methyl-2'-deoxyguanosine in DNA + L-cysteinyl-[protein] = S-methyl-L-cysteinyl-[protein] + a 2'-deoxyguanosine in DNA</text>
        <dbReference type="Rhea" id="RHEA:24000"/>
        <dbReference type="Rhea" id="RHEA-COMP:10131"/>
        <dbReference type="Rhea" id="RHEA-COMP:10132"/>
        <dbReference type="Rhea" id="RHEA-COMP:11367"/>
        <dbReference type="Rhea" id="RHEA-COMP:11368"/>
        <dbReference type="ChEBI" id="CHEBI:29950"/>
        <dbReference type="ChEBI" id="CHEBI:82612"/>
        <dbReference type="ChEBI" id="CHEBI:85445"/>
        <dbReference type="ChEBI" id="CHEBI:85448"/>
        <dbReference type="EC" id="2.1.1.63"/>
    </reaction>
</comment>